<dbReference type="RefSeq" id="WP_007489259.1">
    <property type="nucleotide sequence ID" value="NZ_KN174163.1"/>
</dbReference>
<accession>A0A096B7U6</accession>
<evidence type="ECO:0000313" key="5">
    <source>
        <dbReference type="EMBL" id="KGF55081.1"/>
    </source>
</evidence>
<name>A0A096B7U6_FLAPL</name>
<evidence type="ECO:0000256" key="3">
    <source>
        <dbReference type="RuleBase" id="RU362076"/>
    </source>
</evidence>
<keyword evidence="2 3" id="KW-1005">Bacterial flagellum biogenesis</keyword>
<keyword evidence="6" id="KW-1185">Reference proteome</keyword>
<evidence type="ECO:0000256" key="4">
    <source>
        <dbReference type="SAM" id="MobiDB-lite"/>
    </source>
</evidence>
<feature type="region of interest" description="Disordered" evidence="4">
    <location>
        <begin position="168"/>
        <end position="201"/>
    </location>
</feature>
<dbReference type="eggNOG" id="COG1843">
    <property type="taxonomic scope" value="Bacteria"/>
</dbReference>
<dbReference type="AlphaFoldDB" id="A0A096B7U6"/>
<dbReference type="GO" id="GO:0044781">
    <property type="term" value="P:bacterial-type flagellum organization"/>
    <property type="evidence" value="ECO:0007669"/>
    <property type="project" value="UniProtKB-UniRule"/>
</dbReference>
<evidence type="ECO:0000256" key="2">
    <source>
        <dbReference type="ARBA" id="ARBA00022795"/>
    </source>
</evidence>
<reference evidence="5 6" key="1">
    <citation type="submission" date="2011-08" db="EMBL/GenBank/DDBJ databases">
        <title>The Genome Sequence of Clostridium orbiscindens 1_3_50AFAA.</title>
        <authorList>
            <consortium name="The Broad Institute Genome Sequencing Platform"/>
            <person name="Earl A."/>
            <person name="Ward D."/>
            <person name="Feldgarden M."/>
            <person name="Gevers D."/>
            <person name="Daigneault M."/>
            <person name="Strauss J."/>
            <person name="Allen-Vercoe E."/>
            <person name="Young S.K."/>
            <person name="Zeng Q."/>
            <person name="Gargeya S."/>
            <person name="Fitzgerald M."/>
            <person name="Haas B."/>
            <person name="Abouelleil A."/>
            <person name="Alvarado L."/>
            <person name="Arachchi H.M."/>
            <person name="Berlin A."/>
            <person name="Brown A."/>
            <person name="Chapman S.B."/>
            <person name="Chen Z."/>
            <person name="Dunbar C."/>
            <person name="Freedman E."/>
            <person name="Gearin G."/>
            <person name="Gellesch M."/>
            <person name="Goldberg J."/>
            <person name="Griggs A."/>
            <person name="Gujja S."/>
            <person name="Heiman D."/>
            <person name="Howarth C."/>
            <person name="Larson L."/>
            <person name="Lui A."/>
            <person name="MacDonald P.J.P."/>
            <person name="Montmayeur A."/>
            <person name="Murphy C."/>
            <person name="Neiman D."/>
            <person name="Pearson M."/>
            <person name="Priest M."/>
            <person name="Roberts A."/>
            <person name="Saif S."/>
            <person name="Shea T."/>
            <person name="Shenoy N."/>
            <person name="Sisk P."/>
            <person name="Stolte C."/>
            <person name="Sykes S."/>
            <person name="Wortman J."/>
            <person name="Nusbaum C."/>
            <person name="Birren B."/>
        </authorList>
    </citation>
    <scope>NUCLEOTIDE SEQUENCE [LARGE SCALE GENOMIC DNA]</scope>
    <source>
        <strain evidence="5 6">1_3_50AFAA</strain>
    </source>
</reference>
<dbReference type="EMBL" id="ADLO01000065">
    <property type="protein sequence ID" value="KGF55081.1"/>
    <property type="molecule type" value="Genomic_DNA"/>
</dbReference>
<feature type="region of interest" description="Disordered" evidence="4">
    <location>
        <begin position="21"/>
        <end position="44"/>
    </location>
</feature>
<gene>
    <name evidence="5" type="ORF">HMPREF9460_02256</name>
</gene>
<dbReference type="Proteomes" id="UP000029585">
    <property type="component" value="Unassembled WGS sequence"/>
</dbReference>
<comment type="caution">
    <text evidence="5">The sequence shown here is derived from an EMBL/GenBank/DDBJ whole genome shotgun (WGS) entry which is preliminary data.</text>
</comment>
<evidence type="ECO:0000256" key="1">
    <source>
        <dbReference type="ARBA" id="ARBA00010577"/>
    </source>
</evidence>
<dbReference type="Pfam" id="PF03963">
    <property type="entry name" value="FlgD"/>
    <property type="match status" value="1"/>
</dbReference>
<evidence type="ECO:0000313" key="6">
    <source>
        <dbReference type="Proteomes" id="UP000029585"/>
    </source>
</evidence>
<dbReference type="GeneID" id="63974805"/>
<dbReference type="HOGENOM" id="CLU_1358490_0_0_9"/>
<proteinExistence type="inferred from homology"/>
<feature type="compositionally biased region" description="Gly residues" evidence="4">
    <location>
        <begin position="177"/>
        <end position="190"/>
    </location>
</feature>
<sequence>MSSEFMPMALDSLARQQSARAAGSGASSRITEEELEELGIPVNKPGENDMGLDFNDFLQLMVQQLQNQTIDNTTDTGEMLNQLVQMSTVQMLSSVKTGLETLVDASTLTYAASLVGKTVTVGQYDEDGKLQEIEGVVTGTGNYQGVPVIFVNDEMYPLNSIMAVGKLPEIPEEPEGPGEGGDGDGTGEGGENPPEESARTI</sequence>
<dbReference type="PATRIC" id="fig|742738.3.peg.2317"/>
<comment type="similarity">
    <text evidence="1 3">Belongs to the FlgD family.</text>
</comment>
<organism evidence="5 6">
    <name type="scientific">Flavonifractor plautii 1_3_50AFAA</name>
    <dbReference type="NCBI Taxonomy" id="742738"/>
    <lineage>
        <taxon>Bacteria</taxon>
        <taxon>Bacillati</taxon>
        <taxon>Bacillota</taxon>
        <taxon>Clostridia</taxon>
        <taxon>Eubacteriales</taxon>
        <taxon>Oscillospiraceae</taxon>
        <taxon>Flavonifractor</taxon>
    </lineage>
</organism>
<dbReference type="InterPro" id="IPR005648">
    <property type="entry name" value="FlgD"/>
</dbReference>
<protein>
    <recommendedName>
        <fullName evidence="3">Basal-body rod modification protein FlgD</fullName>
    </recommendedName>
</protein>
<comment type="function">
    <text evidence="3">Required for flagellar hook formation. May act as a scaffolding protein.</text>
</comment>